<proteinExistence type="predicted"/>
<evidence type="ECO:0000256" key="4">
    <source>
        <dbReference type="ARBA" id="ARBA00023098"/>
    </source>
</evidence>
<reference evidence="5" key="1">
    <citation type="submission" date="2013-04" db="EMBL/GenBank/DDBJ databases">
        <title>The Genome Sequence of Fonticula alba ATCC 38817.</title>
        <authorList>
            <consortium name="The Broad Institute Genomics Platform"/>
            <person name="Russ C."/>
            <person name="Cuomo C."/>
            <person name="Burger G."/>
            <person name="Gray M.W."/>
            <person name="Holland P.W.H."/>
            <person name="King N."/>
            <person name="Lang F.B.F."/>
            <person name="Roger A.J."/>
            <person name="Ruiz-Trillo I."/>
            <person name="Brown M."/>
            <person name="Walker B."/>
            <person name="Young S."/>
            <person name="Zeng Q."/>
            <person name="Gargeya S."/>
            <person name="Fitzgerald M."/>
            <person name="Haas B."/>
            <person name="Abouelleil A."/>
            <person name="Allen A.W."/>
            <person name="Alvarado L."/>
            <person name="Arachchi H.M."/>
            <person name="Berlin A.M."/>
            <person name="Chapman S.B."/>
            <person name="Gainer-Dewar J."/>
            <person name="Goldberg J."/>
            <person name="Griggs A."/>
            <person name="Gujja S."/>
            <person name="Hansen M."/>
            <person name="Howarth C."/>
            <person name="Imamovic A."/>
            <person name="Ireland A."/>
            <person name="Larimer J."/>
            <person name="McCowan C."/>
            <person name="Murphy C."/>
            <person name="Pearson M."/>
            <person name="Poon T.W."/>
            <person name="Priest M."/>
            <person name="Roberts A."/>
            <person name="Saif S."/>
            <person name="Shea T."/>
            <person name="Sisk P."/>
            <person name="Sykes S."/>
            <person name="Wortman J."/>
            <person name="Nusbaum C."/>
            <person name="Birren B."/>
        </authorList>
    </citation>
    <scope>NUCLEOTIDE SEQUENCE [LARGE SCALE GENOMIC DNA]</scope>
    <source>
        <strain evidence="5">ATCC 38817</strain>
    </source>
</reference>
<gene>
    <name evidence="5" type="ORF">H696_00959</name>
</gene>
<keyword evidence="3" id="KW-0276">Fatty acid metabolism</keyword>
<accession>A0A058ZIS9</accession>
<evidence type="ECO:0000313" key="6">
    <source>
        <dbReference type="Proteomes" id="UP000030693"/>
    </source>
</evidence>
<evidence type="ECO:0000313" key="5">
    <source>
        <dbReference type="EMBL" id="KCV73422.1"/>
    </source>
</evidence>
<organism evidence="5">
    <name type="scientific">Fonticula alba</name>
    <name type="common">Slime mold</name>
    <dbReference type="NCBI Taxonomy" id="691883"/>
    <lineage>
        <taxon>Eukaryota</taxon>
        <taxon>Rotosphaerida</taxon>
        <taxon>Fonticulaceae</taxon>
        <taxon>Fonticula</taxon>
    </lineage>
</organism>
<dbReference type="InterPro" id="IPR029069">
    <property type="entry name" value="HotDog_dom_sf"/>
</dbReference>
<dbReference type="OrthoDB" id="506431at2759"/>
<protein>
    <recommendedName>
        <fullName evidence="7">Thioesterase domain-containing protein</fullName>
    </recommendedName>
</protein>
<dbReference type="GO" id="GO:0006631">
    <property type="term" value="P:fatty acid metabolic process"/>
    <property type="evidence" value="ECO:0007669"/>
    <property type="project" value="UniProtKB-KW"/>
</dbReference>
<keyword evidence="2" id="KW-0378">Hydrolase</keyword>
<evidence type="ECO:0000256" key="2">
    <source>
        <dbReference type="ARBA" id="ARBA00022801"/>
    </source>
</evidence>
<keyword evidence="6" id="KW-1185">Reference proteome</keyword>
<dbReference type="PANTHER" id="PTHR12418">
    <property type="entry name" value="ACYL-COENZYME A THIOESTERASE THEM4"/>
    <property type="match status" value="1"/>
</dbReference>
<dbReference type="Proteomes" id="UP000030693">
    <property type="component" value="Unassembled WGS sequence"/>
</dbReference>
<dbReference type="STRING" id="691883.A0A058ZIS9"/>
<dbReference type="SUPFAM" id="SSF54637">
    <property type="entry name" value="Thioesterase/thiol ester dehydrase-isomerase"/>
    <property type="match status" value="1"/>
</dbReference>
<evidence type="ECO:0000256" key="1">
    <source>
        <dbReference type="ARBA" id="ARBA00022490"/>
    </source>
</evidence>
<evidence type="ECO:0008006" key="7">
    <source>
        <dbReference type="Google" id="ProtNLM"/>
    </source>
</evidence>
<dbReference type="GeneID" id="20525684"/>
<dbReference type="InterPro" id="IPR052365">
    <property type="entry name" value="THEM4/THEM5_acyl-CoA_thioest"/>
</dbReference>
<dbReference type="AlphaFoldDB" id="A0A058ZIS9"/>
<evidence type="ECO:0000256" key="3">
    <source>
        <dbReference type="ARBA" id="ARBA00022832"/>
    </source>
</evidence>
<sequence>MSRLPSLGRALAAHVSPVLGLRAGSVLTAARAAASLPVSHPVREFSSPAAVPNVERITLPELMRANSLAPAPEGIDFPWSPPAVDFFERLVASPPPALSSTGQASLRALIEADSARAGHPPPDSPAGWLRVPLDFRLVSRGDKGAYQTPSRNYLRGPWRTGEGRSGGMLLRMAFAPAELDVQPVTGPDAELFETSPPLLGGGVLRGLVKFGETCEGPPSCIHGGAVATLLDTVLGNTVWFSGYPVATASLNVHYKKFVPGFLDLQEHFNEAGGAEMPGAPDLQGGEYAFWARVTSVAGRKVHVEGALCAIPLAGAPIPELDLDGPDVHSTGSGMFIRLKGMPAPALKRAAVQQQQQQQQQQ</sequence>
<dbReference type="Gene3D" id="3.10.129.10">
    <property type="entry name" value="Hotdog Thioesterase"/>
    <property type="match status" value="1"/>
</dbReference>
<dbReference type="RefSeq" id="XP_009493123.1">
    <property type="nucleotide sequence ID" value="XM_009494848.1"/>
</dbReference>
<keyword evidence="4" id="KW-0443">Lipid metabolism</keyword>
<dbReference type="GO" id="GO:0016787">
    <property type="term" value="F:hydrolase activity"/>
    <property type="evidence" value="ECO:0007669"/>
    <property type="project" value="UniProtKB-KW"/>
</dbReference>
<dbReference type="PANTHER" id="PTHR12418:SF19">
    <property type="entry name" value="ACYL-COENZYME A THIOESTERASE THEM4"/>
    <property type="match status" value="1"/>
</dbReference>
<name>A0A058ZIS9_FONAL</name>
<dbReference type="EMBL" id="KB932201">
    <property type="protein sequence ID" value="KCV73422.1"/>
    <property type="molecule type" value="Genomic_DNA"/>
</dbReference>
<keyword evidence="1" id="KW-0963">Cytoplasm</keyword>